<dbReference type="GO" id="GO:0005886">
    <property type="term" value="C:plasma membrane"/>
    <property type="evidence" value="ECO:0007669"/>
    <property type="project" value="UniProtKB-SubCell"/>
</dbReference>
<evidence type="ECO:0000256" key="3">
    <source>
        <dbReference type="ARBA" id="ARBA00014962"/>
    </source>
</evidence>
<evidence type="ECO:0000256" key="4">
    <source>
        <dbReference type="ARBA" id="ARBA00022448"/>
    </source>
</evidence>
<sequence>MYLLLFQQPDATSSLISTIIMFVAIFLIFYFLIIRPQQKRAREHQKLIESLKKGDKVITSSGIHGKVVGLDDRTILLEVDDGVKIKFEKAAIAVVNREGQS</sequence>
<keyword evidence="8 11" id="KW-1133">Transmembrane helix</keyword>
<dbReference type="AlphaFoldDB" id="A0A0P1P1W2"/>
<gene>
    <name evidence="12" type="ORF">JGI23_01797</name>
</gene>
<keyword evidence="10 11" id="KW-0472">Membrane</keyword>
<evidence type="ECO:0000256" key="6">
    <source>
        <dbReference type="ARBA" id="ARBA00022692"/>
    </source>
</evidence>
<evidence type="ECO:0000256" key="10">
    <source>
        <dbReference type="ARBA" id="ARBA00023136"/>
    </source>
</evidence>
<evidence type="ECO:0000256" key="11">
    <source>
        <dbReference type="SAM" id="Phobius"/>
    </source>
</evidence>
<evidence type="ECO:0000256" key="7">
    <source>
        <dbReference type="ARBA" id="ARBA00022927"/>
    </source>
</evidence>
<evidence type="ECO:0000256" key="1">
    <source>
        <dbReference type="ARBA" id="ARBA00004162"/>
    </source>
</evidence>
<dbReference type="Proteomes" id="UP000199197">
    <property type="component" value="Unassembled WGS sequence"/>
</dbReference>
<dbReference type="NCBIfam" id="TIGR00739">
    <property type="entry name" value="yajC"/>
    <property type="match status" value="1"/>
</dbReference>
<name>A0A0P1P1W2_9BACT</name>
<keyword evidence="4" id="KW-0813">Transport</keyword>
<keyword evidence="5" id="KW-1003">Cell membrane</keyword>
<comment type="similarity">
    <text evidence="2">Belongs to the YajC family.</text>
</comment>
<dbReference type="PANTHER" id="PTHR33909:SF1">
    <property type="entry name" value="SEC TRANSLOCON ACCESSORY COMPLEX SUBUNIT YAJC"/>
    <property type="match status" value="1"/>
</dbReference>
<feature type="transmembrane region" description="Helical" evidence="11">
    <location>
        <begin position="12"/>
        <end position="33"/>
    </location>
</feature>
<reference evidence="13" key="1">
    <citation type="submission" date="2015-11" db="EMBL/GenBank/DDBJ databases">
        <authorList>
            <person name="Varghese N."/>
        </authorList>
    </citation>
    <scope>NUCLEOTIDE SEQUENCE [LARGE SCALE GENOMIC DNA]</scope>
    <source>
        <strain evidence="13">JGI-23</strain>
    </source>
</reference>
<evidence type="ECO:0000313" key="12">
    <source>
        <dbReference type="EMBL" id="CUT04752.1"/>
    </source>
</evidence>
<dbReference type="OrthoDB" id="9800132at2"/>
<dbReference type="EMBL" id="CZVW01000027">
    <property type="protein sequence ID" value="CUT04752.1"/>
    <property type="molecule type" value="Genomic_DNA"/>
</dbReference>
<evidence type="ECO:0000256" key="2">
    <source>
        <dbReference type="ARBA" id="ARBA00006742"/>
    </source>
</evidence>
<dbReference type="SMART" id="SM01323">
    <property type="entry name" value="YajC"/>
    <property type="match status" value="1"/>
</dbReference>
<dbReference type="GO" id="GO:0015031">
    <property type="term" value="P:protein transport"/>
    <property type="evidence" value="ECO:0007669"/>
    <property type="project" value="UniProtKB-KW"/>
</dbReference>
<evidence type="ECO:0000256" key="5">
    <source>
        <dbReference type="ARBA" id="ARBA00022475"/>
    </source>
</evidence>
<evidence type="ECO:0000313" key="13">
    <source>
        <dbReference type="Proteomes" id="UP000199197"/>
    </source>
</evidence>
<dbReference type="InterPro" id="IPR003849">
    <property type="entry name" value="Preprotein_translocase_YajC"/>
</dbReference>
<dbReference type="Pfam" id="PF02699">
    <property type="entry name" value="YajC"/>
    <property type="match status" value="1"/>
</dbReference>
<dbReference type="RefSeq" id="WP_092350995.1">
    <property type="nucleotide sequence ID" value="NZ_CZVW01000027.1"/>
</dbReference>
<organism evidence="12 13">
    <name type="scientific">Candidatus Chryseopegocella kryptomonas</name>
    <dbReference type="NCBI Taxonomy" id="1633643"/>
    <lineage>
        <taxon>Bacteria</taxon>
        <taxon>Pseudomonadati</taxon>
        <taxon>Candidatus Kryptoniota</taxon>
        <taxon>Candidatus Chryseopegocella</taxon>
    </lineage>
</organism>
<comment type="subcellular location">
    <subcellularLocation>
        <location evidence="1">Cell membrane</location>
        <topology evidence="1">Single-pass membrane protein</topology>
    </subcellularLocation>
</comment>
<evidence type="ECO:0000256" key="8">
    <source>
        <dbReference type="ARBA" id="ARBA00022989"/>
    </source>
</evidence>
<dbReference type="PANTHER" id="PTHR33909">
    <property type="entry name" value="SEC TRANSLOCON ACCESSORY COMPLEX SUBUNIT YAJC"/>
    <property type="match status" value="1"/>
</dbReference>
<keyword evidence="9" id="KW-0811">Translocation</keyword>
<accession>A0A0P1P1W2</accession>
<keyword evidence="6 11" id="KW-0812">Transmembrane</keyword>
<dbReference type="PRINTS" id="PR01853">
    <property type="entry name" value="YAJCTRNLCASE"/>
</dbReference>
<keyword evidence="7" id="KW-0653">Protein transport</keyword>
<protein>
    <recommendedName>
        <fullName evidence="3">Sec translocon accessory complex subunit YajC</fullName>
    </recommendedName>
</protein>
<evidence type="ECO:0000256" key="9">
    <source>
        <dbReference type="ARBA" id="ARBA00023010"/>
    </source>
</evidence>
<keyword evidence="13" id="KW-1185">Reference proteome</keyword>
<proteinExistence type="inferred from homology"/>